<accession>A0ABX1IWL2</accession>
<dbReference type="Gene3D" id="3.10.129.10">
    <property type="entry name" value="Hotdog Thioesterase"/>
    <property type="match status" value="1"/>
</dbReference>
<reference evidence="3 4" key="1">
    <citation type="submission" date="2020-04" db="EMBL/GenBank/DDBJ databases">
        <title>Novel species.</title>
        <authorList>
            <person name="Teo W.F.A."/>
            <person name="Lipun K."/>
            <person name="Srisuk N."/>
            <person name="Duangmal K."/>
        </authorList>
    </citation>
    <scope>NUCLEOTIDE SEQUENCE [LARGE SCALE GENOMIC DNA]</scope>
    <source>
        <strain evidence="3 4">K13G38</strain>
    </source>
</reference>
<name>A0ABX1IWL2_9PSEU</name>
<evidence type="ECO:0000259" key="2">
    <source>
        <dbReference type="Pfam" id="PF01575"/>
    </source>
</evidence>
<dbReference type="SUPFAM" id="SSF54637">
    <property type="entry name" value="Thioesterase/thiol ester dehydrase-isomerase"/>
    <property type="match status" value="1"/>
</dbReference>
<evidence type="ECO:0000313" key="4">
    <source>
        <dbReference type="Proteomes" id="UP000715441"/>
    </source>
</evidence>
<dbReference type="InterPro" id="IPR002539">
    <property type="entry name" value="MaoC-like_dom"/>
</dbReference>
<evidence type="ECO:0000256" key="1">
    <source>
        <dbReference type="ARBA" id="ARBA00005254"/>
    </source>
</evidence>
<keyword evidence="4" id="KW-1185">Reference proteome</keyword>
<dbReference type="PANTHER" id="PTHR42993">
    <property type="entry name" value="MAOC-LIKE DEHYDRATASE DOMAIN-CONTAINING PROTEIN"/>
    <property type="match status" value="1"/>
</dbReference>
<comment type="similarity">
    <text evidence="1">Belongs to the enoyl-CoA hydratase/isomerase family.</text>
</comment>
<dbReference type="PANTHER" id="PTHR42993:SF1">
    <property type="entry name" value="MAOC-LIKE DEHYDRATASE DOMAIN-CONTAINING PROTEIN"/>
    <property type="match status" value="1"/>
</dbReference>
<dbReference type="EMBL" id="JAAXLS010000001">
    <property type="protein sequence ID" value="NKQ51885.1"/>
    <property type="molecule type" value="Genomic_DNA"/>
</dbReference>
<dbReference type="Pfam" id="PF01575">
    <property type="entry name" value="MaoC_dehydratas"/>
    <property type="match status" value="1"/>
</dbReference>
<proteinExistence type="inferred from homology"/>
<comment type="caution">
    <text evidence="3">The sequence shown here is derived from an EMBL/GenBank/DDBJ whole genome shotgun (WGS) entry which is preliminary data.</text>
</comment>
<dbReference type="CDD" id="cd03450">
    <property type="entry name" value="NodN"/>
    <property type="match status" value="1"/>
</dbReference>
<dbReference type="InterPro" id="IPR039375">
    <property type="entry name" value="NodN-like"/>
</dbReference>
<dbReference type="Proteomes" id="UP000715441">
    <property type="component" value="Unassembled WGS sequence"/>
</dbReference>
<dbReference type="InterPro" id="IPR029069">
    <property type="entry name" value="HotDog_dom_sf"/>
</dbReference>
<organism evidence="3 4">
    <name type="scientific">Amycolatopsis acididurans</name>
    <dbReference type="NCBI Taxonomy" id="2724524"/>
    <lineage>
        <taxon>Bacteria</taxon>
        <taxon>Bacillati</taxon>
        <taxon>Actinomycetota</taxon>
        <taxon>Actinomycetes</taxon>
        <taxon>Pseudonocardiales</taxon>
        <taxon>Pseudonocardiaceae</taxon>
        <taxon>Amycolatopsis</taxon>
    </lineage>
</organism>
<evidence type="ECO:0000313" key="3">
    <source>
        <dbReference type="EMBL" id="NKQ51885.1"/>
    </source>
</evidence>
<feature type="domain" description="MaoC-like" evidence="2">
    <location>
        <begin position="14"/>
        <end position="118"/>
    </location>
</feature>
<sequence>MVTFESIAAMRECVGDVLGTSAWHEVTQQRIDAFAAATDDFEDIHVDPERGRQAGLGGTIAHGLYTLSLGPKFLYEIYAMQGYSLALNYGYDKVRWLTPVPAGGRVRMTATLAGAKEIPGGTRFTLTQTFELEGAAKPACVADSVVAYFD</sequence>
<protein>
    <submittedName>
        <fullName evidence="3">MaoC family dehydratase</fullName>
    </submittedName>
</protein>
<dbReference type="RefSeq" id="WP_168511122.1">
    <property type="nucleotide sequence ID" value="NZ_JAAXLS010000001.1"/>
</dbReference>
<gene>
    <name evidence="3" type="ORF">HFP15_03205</name>
</gene>